<protein>
    <submittedName>
        <fullName evidence="7">MipA/OmpV family protein</fullName>
    </submittedName>
</protein>
<dbReference type="Pfam" id="PF06629">
    <property type="entry name" value="MipA"/>
    <property type="match status" value="1"/>
</dbReference>
<comment type="similarity">
    <text evidence="2">Belongs to the MipA/OmpV family.</text>
</comment>
<organism evidence="7 8">
    <name type="scientific">Marinomonas primoryensis</name>
    <dbReference type="NCBI Taxonomy" id="178399"/>
    <lineage>
        <taxon>Bacteria</taxon>
        <taxon>Pseudomonadati</taxon>
        <taxon>Pseudomonadota</taxon>
        <taxon>Gammaproteobacteria</taxon>
        <taxon>Oceanospirillales</taxon>
        <taxon>Oceanospirillaceae</taxon>
        <taxon>Marinomonas</taxon>
    </lineage>
</organism>
<dbReference type="PROSITE" id="PS51257">
    <property type="entry name" value="PROKAR_LIPOPROTEIN"/>
    <property type="match status" value="1"/>
</dbReference>
<dbReference type="GO" id="GO:0009279">
    <property type="term" value="C:cell outer membrane"/>
    <property type="evidence" value="ECO:0007669"/>
    <property type="project" value="UniProtKB-SubCell"/>
</dbReference>
<name>A0A859D269_9GAMM</name>
<dbReference type="EMBL" id="CP054301">
    <property type="protein sequence ID" value="QKK80931.1"/>
    <property type="molecule type" value="Genomic_DNA"/>
</dbReference>
<feature type="chain" id="PRO_5032679647" evidence="6">
    <location>
        <begin position="24"/>
        <end position="246"/>
    </location>
</feature>
<dbReference type="PANTHER" id="PTHR38776:SF1">
    <property type="entry name" value="MLTA-INTERACTING PROTEIN-RELATED"/>
    <property type="match status" value="1"/>
</dbReference>
<dbReference type="AlphaFoldDB" id="A0A859D269"/>
<dbReference type="InterPro" id="IPR010583">
    <property type="entry name" value="MipA"/>
</dbReference>
<dbReference type="KEGG" id="mpri:MP3633_2204"/>
<proteinExistence type="inferred from homology"/>
<feature type="signal peptide" evidence="6">
    <location>
        <begin position="1"/>
        <end position="23"/>
    </location>
</feature>
<dbReference type="Proteomes" id="UP000509371">
    <property type="component" value="Chromosome"/>
</dbReference>
<gene>
    <name evidence="7" type="ORF">MP3633_2204</name>
</gene>
<comment type="subcellular location">
    <subcellularLocation>
        <location evidence="1">Cell outer membrane</location>
    </subcellularLocation>
</comment>
<keyword evidence="4" id="KW-0472">Membrane</keyword>
<evidence type="ECO:0000256" key="2">
    <source>
        <dbReference type="ARBA" id="ARBA00005722"/>
    </source>
</evidence>
<evidence type="ECO:0000256" key="1">
    <source>
        <dbReference type="ARBA" id="ARBA00004442"/>
    </source>
</evidence>
<reference evidence="7 8" key="1">
    <citation type="submission" date="2020-06" db="EMBL/GenBank/DDBJ databases">
        <authorList>
            <person name="Voronona O.L."/>
            <person name="Aksenova E.I."/>
            <person name="Kunda M.S."/>
            <person name="Semenov A.N."/>
            <person name="Ryzhova N."/>
        </authorList>
    </citation>
    <scope>NUCLEOTIDE SEQUENCE [LARGE SCALE GENOMIC DNA]</scope>
    <source>
        <strain evidence="7 8">MPKMM3633</strain>
    </source>
</reference>
<keyword evidence="3 6" id="KW-0732">Signal</keyword>
<evidence type="ECO:0000313" key="7">
    <source>
        <dbReference type="EMBL" id="QKK80931.1"/>
    </source>
</evidence>
<evidence type="ECO:0000256" key="5">
    <source>
        <dbReference type="ARBA" id="ARBA00023237"/>
    </source>
</evidence>
<evidence type="ECO:0000256" key="6">
    <source>
        <dbReference type="SAM" id="SignalP"/>
    </source>
</evidence>
<evidence type="ECO:0000256" key="4">
    <source>
        <dbReference type="ARBA" id="ARBA00023136"/>
    </source>
</evidence>
<sequence length="246" mass="27317">MYEHTYKIILVLLAIFSTSSCLAQNHSSNFELGFFTNYSTSIYKGVDRGVESLPFLSYDSDSFFLQGTSIGYHASKEIDFSLNYNESFFDPSNSDDNNIKKLDERKGGLTAKSTIELGILKIELEQDLSGESDGFSANSLISIPLYQGSYTLIGSIGYTYNSEKLSQHLYSVSFAESTRTSGAIATHTSKSTHYTTYGISMIKPLSEKFTLSTDLTHIRFSDNVEASPIVTKNTKTAVEVILIYTF</sequence>
<dbReference type="RefSeq" id="WP_176335553.1">
    <property type="nucleotide sequence ID" value="NZ_BAAAEF010000007.1"/>
</dbReference>
<evidence type="ECO:0000256" key="3">
    <source>
        <dbReference type="ARBA" id="ARBA00022729"/>
    </source>
</evidence>
<accession>A0A859D269</accession>
<keyword evidence="5" id="KW-0998">Cell outer membrane</keyword>
<evidence type="ECO:0000313" key="8">
    <source>
        <dbReference type="Proteomes" id="UP000509371"/>
    </source>
</evidence>
<dbReference type="PANTHER" id="PTHR38776">
    <property type="entry name" value="MLTA-INTERACTING PROTEIN-RELATED"/>
    <property type="match status" value="1"/>
</dbReference>